<dbReference type="EMBL" id="WMZU01000035">
    <property type="protein sequence ID" value="MTS28727.1"/>
    <property type="molecule type" value="Genomic_DNA"/>
</dbReference>
<gene>
    <name evidence="2" type="ORF">GMD52_12475</name>
    <name evidence="1" type="ORF">GMD59_15745</name>
</gene>
<dbReference type="EMBL" id="WMZR01000016">
    <property type="protein sequence ID" value="MTS52349.1"/>
    <property type="molecule type" value="Genomic_DNA"/>
</dbReference>
<evidence type="ECO:0000313" key="2">
    <source>
        <dbReference type="EMBL" id="MTS52349.1"/>
    </source>
</evidence>
<sequence length="224" mass="24503">MNKQKIIEMIDNHRKIFRVAFAMVNRIPFNNSWGGIKPDIGLSLLKGCKIVNRGANNRIVIGDYSRLINCTITISGSNNTIYIDNRCVCNHASFWIEDDNNSIRLGEHTALCGAIQLAAIEGTEIEIGKDCLLSSKIDIRTGDSHSLIQQGTKNRLNYSASVKIGNHVWIGTGVTVLKGTSIADNCMVGAASLLCKQYSNPNCVIAGVPAKKVKGNIDWMAERI</sequence>
<dbReference type="RefSeq" id="WP_155201718.1">
    <property type="nucleotide sequence ID" value="NZ_WMZL01000030.1"/>
</dbReference>
<dbReference type="InterPro" id="IPR001451">
    <property type="entry name" value="Hexapep"/>
</dbReference>
<reference evidence="3 4" key="1">
    <citation type="journal article" date="2019" name="Nat. Med.">
        <title>A library of human gut bacterial isolates paired with longitudinal multiomics data enables mechanistic microbiome research.</title>
        <authorList>
            <person name="Poyet M."/>
            <person name="Groussin M."/>
            <person name="Gibbons S.M."/>
            <person name="Avila-Pacheco J."/>
            <person name="Jiang X."/>
            <person name="Kearney S.M."/>
            <person name="Perrotta A.R."/>
            <person name="Berdy B."/>
            <person name="Zhao S."/>
            <person name="Lieberman T.D."/>
            <person name="Swanson P.K."/>
            <person name="Smith M."/>
            <person name="Roesemann S."/>
            <person name="Alexander J.E."/>
            <person name="Rich S.A."/>
            <person name="Livny J."/>
            <person name="Vlamakis H."/>
            <person name="Clish C."/>
            <person name="Bullock K."/>
            <person name="Deik A."/>
            <person name="Scott J."/>
            <person name="Pierce K.A."/>
            <person name="Xavier R.J."/>
            <person name="Alm E.J."/>
        </authorList>
    </citation>
    <scope>NUCLEOTIDE SEQUENCE [LARGE SCALE GENOMIC DNA]</scope>
    <source>
        <strain evidence="1 4">BIOML-A4</strain>
        <strain evidence="2 3">BIOML-A7</strain>
    </source>
</reference>
<evidence type="ECO:0000313" key="1">
    <source>
        <dbReference type="EMBL" id="MTS28727.1"/>
    </source>
</evidence>
<dbReference type="PANTHER" id="PTHR23416:SF78">
    <property type="entry name" value="LIPOPOLYSACCHARIDE BIOSYNTHESIS O-ACETYL TRANSFERASE WBBJ-RELATED"/>
    <property type="match status" value="1"/>
</dbReference>
<accession>A0A6I3R6Q7</accession>
<protein>
    <recommendedName>
        <fullName evidence="5">Acyltransferase</fullName>
    </recommendedName>
</protein>
<dbReference type="Pfam" id="PF00132">
    <property type="entry name" value="Hexapep"/>
    <property type="match status" value="1"/>
</dbReference>
<proteinExistence type="predicted"/>
<dbReference type="InterPro" id="IPR051159">
    <property type="entry name" value="Hexapeptide_acetyltransf"/>
</dbReference>
<dbReference type="Proteomes" id="UP000449193">
    <property type="component" value="Unassembled WGS sequence"/>
</dbReference>
<dbReference type="AlphaFoldDB" id="A0A6I3R6Q7"/>
<dbReference type="Gene3D" id="2.160.10.10">
    <property type="entry name" value="Hexapeptide repeat proteins"/>
    <property type="match status" value="1"/>
</dbReference>
<organism evidence="1 4">
    <name type="scientific">Ruthenibacterium lactatiformans</name>
    <dbReference type="NCBI Taxonomy" id="1550024"/>
    <lineage>
        <taxon>Bacteria</taxon>
        <taxon>Bacillati</taxon>
        <taxon>Bacillota</taxon>
        <taxon>Clostridia</taxon>
        <taxon>Eubacteriales</taxon>
        <taxon>Oscillospiraceae</taxon>
        <taxon>Ruthenibacterium</taxon>
    </lineage>
</organism>
<dbReference type="Proteomes" id="UP000472755">
    <property type="component" value="Unassembled WGS sequence"/>
</dbReference>
<dbReference type="SUPFAM" id="SSF51161">
    <property type="entry name" value="Trimeric LpxA-like enzymes"/>
    <property type="match status" value="1"/>
</dbReference>
<dbReference type="PANTHER" id="PTHR23416">
    <property type="entry name" value="SIALIC ACID SYNTHASE-RELATED"/>
    <property type="match status" value="1"/>
</dbReference>
<name>A0A6I3R6Q7_9FIRM</name>
<comment type="caution">
    <text evidence="1">The sequence shown here is derived from an EMBL/GenBank/DDBJ whole genome shotgun (WGS) entry which is preliminary data.</text>
</comment>
<evidence type="ECO:0000313" key="4">
    <source>
        <dbReference type="Proteomes" id="UP000472755"/>
    </source>
</evidence>
<dbReference type="InterPro" id="IPR011004">
    <property type="entry name" value="Trimer_LpxA-like_sf"/>
</dbReference>
<evidence type="ECO:0008006" key="5">
    <source>
        <dbReference type="Google" id="ProtNLM"/>
    </source>
</evidence>
<evidence type="ECO:0000313" key="3">
    <source>
        <dbReference type="Proteomes" id="UP000449193"/>
    </source>
</evidence>